<keyword evidence="2" id="KW-1185">Reference proteome</keyword>
<dbReference type="AlphaFoldDB" id="A0A9N9GBP8"/>
<reference evidence="1" key="1">
    <citation type="submission" date="2021-06" db="EMBL/GenBank/DDBJ databases">
        <authorList>
            <person name="Kallberg Y."/>
            <person name="Tangrot J."/>
            <person name="Rosling A."/>
        </authorList>
    </citation>
    <scope>NUCLEOTIDE SEQUENCE</scope>
    <source>
        <strain evidence="1">MT106</strain>
    </source>
</reference>
<name>A0A9N9GBP8_9GLOM</name>
<evidence type="ECO:0000313" key="2">
    <source>
        <dbReference type="Proteomes" id="UP000789831"/>
    </source>
</evidence>
<accession>A0A9N9GBP8</accession>
<dbReference type="EMBL" id="CAJVPL010001988">
    <property type="protein sequence ID" value="CAG8595135.1"/>
    <property type="molecule type" value="Genomic_DNA"/>
</dbReference>
<comment type="caution">
    <text evidence="1">The sequence shown here is derived from an EMBL/GenBank/DDBJ whole genome shotgun (WGS) entry which is preliminary data.</text>
</comment>
<sequence length="178" mass="19907">MDGLVAKSLDPSVSSSEAKEYKRYINQFRNVTLASTPTGDDDPSLTIHPEYHHYANFTRLAESVDPTTDLRVHSIDEQVYETYTEMPKKAMMLQGVGAGGHHYASSGAAKNRYQAYESWLKTGRLTPSINTHHRRATGTKSRSSDRKSGLRVVVICSIAPISFSTQPQEQMKQILMIM</sequence>
<evidence type="ECO:0000313" key="1">
    <source>
        <dbReference type="EMBL" id="CAG8595135.1"/>
    </source>
</evidence>
<proteinExistence type="predicted"/>
<protein>
    <submittedName>
        <fullName evidence="1">5587_t:CDS:1</fullName>
    </submittedName>
</protein>
<dbReference type="OrthoDB" id="2282164at2759"/>
<gene>
    <name evidence="1" type="ORF">AGERDE_LOCUS8810</name>
</gene>
<dbReference type="Proteomes" id="UP000789831">
    <property type="component" value="Unassembled WGS sequence"/>
</dbReference>
<organism evidence="1 2">
    <name type="scientific">Ambispora gerdemannii</name>
    <dbReference type="NCBI Taxonomy" id="144530"/>
    <lineage>
        <taxon>Eukaryota</taxon>
        <taxon>Fungi</taxon>
        <taxon>Fungi incertae sedis</taxon>
        <taxon>Mucoromycota</taxon>
        <taxon>Glomeromycotina</taxon>
        <taxon>Glomeromycetes</taxon>
        <taxon>Archaeosporales</taxon>
        <taxon>Ambisporaceae</taxon>
        <taxon>Ambispora</taxon>
    </lineage>
</organism>